<evidence type="ECO:0000259" key="11">
    <source>
        <dbReference type="PROSITE" id="PS50089"/>
    </source>
</evidence>
<dbReference type="SMART" id="SM00184">
    <property type="entry name" value="RING"/>
    <property type="match status" value="1"/>
</dbReference>
<gene>
    <name evidence="12" type="ORF">ERUC_LOCUS36889</name>
</gene>
<keyword evidence="13" id="KW-1185">Reference proteome</keyword>
<evidence type="ECO:0000256" key="3">
    <source>
        <dbReference type="ARBA" id="ARBA00012483"/>
    </source>
</evidence>
<keyword evidence="10" id="KW-0812">Transmembrane</keyword>
<accession>A0ABC8LL40</accession>
<evidence type="ECO:0000256" key="7">
    <source>
        <dbReference type="ARBA" id="ARBA00022833"/>
    </source>
</evidence>
<dbReference type="Pfam" id="PF13639">
    <property type="entry name" value="zf-RING_2"/>
    <property type="match status" value="1"/>
</dbReference>
<feature type="domain" description="RING-type" evidence="11">
    <location>
        <begin position="72"/>
        <end position="114"/>
    </location>
</feature>
<sequence length="118" mass="13524">MEDVDIACIVITIIAVIIIIACGSCCCGTCVPDLPPELIHQTPQPQQDIETGQKKGLVFKDIKEEGCDKRCCPICLEEYEDDHEIRRLKKCRHFFHRFCIDHWLSQKRTCPSCRCCVV</sequence>
<dbReference type="EC" id="2.3.2.27" evidence="3"/>
<keyword evidence="5 9" id="KW-0863">Zinc-finger</keyword>
<comment type="catalytic activity">
    <reaction evidence="1">
        <text>S-ubiquitinyl-[E2 ubiquitin-conjugating enzyme]-L-cysteine + [acceptor protein]-L-lysine = [E2 ubiquitin-conjugating enzyme]-L-cysteine + N(6)-ubiquitinyl-[acceptor protein]-L-lysine.</text>
        <dbReference type="EC" id="2.3.2.27"/>
    </reaction>
</comment>
<evidence type="ECO:0000256" key="6">
    <source>
        <dbReference type="ARBA" id="ARBA00022786"/>
    </source>
</evidence>
<dbReference type="GO" id="GO:0008270">
    <property type="term" value="F:zinc ion binding"/>
    <property type="evidence" value="ECO:0007669"/>
    <property type="project" value="UniProtKB-KW"/>
</dbReference>
<comment type="caution">
    <text evidence="12">The sequence shown here is derived from an EMBL/GenBank/DDBJ whole genome shotgun (WGS) entry which is preliminary data.</text>
</comment>
<keyword evidence="10" id="KW-0472">Membrane</keyword>
<dbReference type="EMBL" id="CAKOAT010619598">
    <property type="protein sequence ID" value="CAH8384406.1"/>
    <property type="molecule type" value="Genomic_DNA"/>
</dbReference>
<evidence type="ECO:0000313" key="12">
    <source>
        <dbReference type="EMBL" id="CAH8384406.1"/>
    </source>
</evidence>
<keyword evidence="4" id="KW-0479">Metal-binding</keyword>
<evidence type="ECO:0000256" key="10">
    <source>
        <dbReference type="SAM" id="Phobius"/>
    </source>
</evidence>
<dbReference type="PANTHER" id="PTHR14155">
    <property type="entry name" value="RING FINGER DOMAIN-CONTAINING"/>
    <property type="match status" value="1"/>
</dbReference>
<name>A0ABC8LL40_ERUVS</name>
<organism evidence="12 13">
    <name type="scientific">Eruca vesicaria subsp. sativa</name>
    <name type="common">Garden rocket</name>
    <name type="synonym">Eruca sativa</name>
    <dbReference type="NCBI Taxonomy" id="29727"/>
    <lineage>
        <taxon>Eukaryota</taxon>
        <taxon>Viridiplantae</taxon>
        <taxon>Streptophyta</taxon>
        <taxon>Embryophyta</taxon>
        <taxon>Tracheophyta</taxon>
        <taxon>Spermatophyta</taxon>
        <taxon>Magnoliopsida</taxon>
        <taxon>eudicotyledons</taxon>
        <taxon>Gunneridae</taxon>
        <taxon>Pentapetalae</taxon>
        <taxon>rosids</taxon>
        <taxon>malvids</taxon>
        <taxon>Brassicales</taxon>
        <taxon>Brassicaceae</taxon>
        <taxon>Brassiceae</taxon>
        <taxon>Eruca</taxon>
    </lineage>
</organism>
<evidence type="ECO:0000256" key="9">
    <source>
        <dbReference type="PROSITE-ProRule" id="PRU00175"/>
    </source>
</evidence>
<dbReference type="PROSITE" id="PS50089">
    <property type="entry name" value="ZF_RING_2"/>
    <property type="match status" value="1"/>
</dbReference>
<keyword evidence="10" id="KW-1133">Transmembrane helix</keyword>
<dbReference type="Gene3D" id="3.30.40.10">
    <property type="entry name" value="Zinc/RING finger domain, C3HC4 (zinc finger)"/>
    <property type="match status" value="1"/>
</dbReference>
<dbReference type="AlphaFoldDB" id="A0ABC8LL40"/>
<dbReference type="InterPro" id="IPR053238">
    <property type="entry name" value="RING-H2_zinc_finger"/>
</dbReference>
<evidence type="ECO:0000256" key="8">
    <source>
        <dbReference type="ARBA" id="ARBA00024209"/>
    </source>
</evidence>
<dbReference type="SUPFAM" id="SSF57850">
    <property type="entry name" value="RING/U-box"/>
    <property type="match status" value="1"/>
</dbReference>
<keyword evidence="7" id="KW-0862">Zinc</keyword>
<dbReference type="GO" id="GO:0061630">
    <property type="term" value="F:ubiquitin protein ligase activity"/>
    <property type="evidence" value="ECO:0007669"/>
    <property type="project" value="UniProtKB-EC"/>
</dbReference>
<evidence type="ECO:0000313" key="13">
    <source>
        <dbReference type="Proteomes" id="UP001642260"/>
    </source>
</evidence>
<dbReference type="Proteomes" id="UP001642260">
    <property type="component" value="Unassembled WGS sequence"/>
</dbReference>
<protein>
    <recommendedName>
        <fullName evidence="3">RING-type E3 ubiquitin transferase</fullName>
        <ecNumber evidence="3">2.3.2.27</ecNumber>
    </recommendedName>
</protein>
<evidence type="ECO:0000256" key="1">
    <source>
        <dbReference type="ARBA" id="ARBA00000900"/>
    </source>
</evidence>
<comment type="similarity">
    <text evidence="8">Belongs to the RING-type zinc finger family. ATL subfamily.</text>
</comment>
<evidence type="ECO:0000256" key="2">
    <source>
        <dbReference type="ARBA" id="ARBA00004906"/>
    </source>
</evidence>
<dbReference type="InterPro" id="IPR001841">
    <property type="entry name" value="Znf_RING"/>
</dbReference>
<dbReference type="InterPro" id="IPR013083">
    <property type="entry name" value="Znf_RING/FYVE/PHD"/>
</dbReference>
<proteinExistence type="inferred from homology"/>
<keyword evidence="6" id="KW-0833">Ubl conjugation pathway</keyword>
<dbReference type="PANTHER" id="PTHR14155:SF573">
    <property type="entry name" value="RING-TYPE DOMAIN-CONTAINING PROTEIN"/>
    <property type="match status" value="1"/>
</dbReference>
<evidence type="ECO:0000256" key="4">
    <source>
        <dbReference type="ARBA" id="ARBA00022723"/>
    </source>
</evidence>
<comment type="pathway">
    <text evidence="2">Protein modification; protein ubiquitination.</text>
</comment>
<feature type="transmembrane region" description="Helical" evidence="10">
    <location>
        <begin position="6"/>
        <end position="31"/>
    </location>
</feature>
<evidence type="ECO:0000256" key="5">
    <source>
        <dbReference type="ARBA" id="ARBA00022771"/>
    </source>
</evidence>
<reference evidence="12 13" key="1">
    <citation type="submission" date="2022-03" db="EMBL/GenBank/DDBJ databases">
        <authorList>
            <person name="Macdonald S."/>
            <person name="Ahmed S."/>
            <person name="Newling K."/>
        </authorList>
    </citation>
    <scope>NUCLEOTIDE SEQUENCE [LARGE SCALE GENOMIC DNA]</scope>
</reference>